<evidence type="ECO:0000313" key="2">
    <source>
        <dbReference type="EMBL" id="RNA27747.1"/>
    </source>
</evidence>
<evidence type="ECO:0000313" key="3">
    <source>
        <dbReference type="Proteomes" id="UP000276133"/>
    </source>
</evidence>
<organism evidence="2 3">
    <name type="scientific">Brachionus plicatilis</name>
    <name type="common">Marine rotifer</name>
    <name type="synonym">Brachionus muelleri</name>
    <dbReference type="NCBI Taxonomy" id="10195"/>
    <lineage>
        <taxon>Eukaryota</taxon>
        <taxon>Metazoa</taxon>
        <taxon>Spiralia</taxon>
        <taxon>Gnathifera</taxon>
        <taxon>Rotifera</taxon>
        <taxon>Eurotatoria</taxon>
        <taxon>Monogononta</taxon>
        <taxon>Pseudotrocha</taxon>
        <taxon>Ploima</taxon>
        <taxon>Brachionidae</taxon>
        <taxon>Brachionus</taxon>
    </lineage>
</organism>
<dbReference type="Proteomes" id="UP000276133">
    <property type="component" value="Unassembled WGS sequence"/>
</dbReference>
<keyword evidence="3" id="KW-1185">Reference proteome</keyword>
<name>A0A3M7RWQ7_BRAPC</name>
<comment type="caution">
    <text evidence="2">The sequence shown here is derived from an EMBL/GenBank/DDBJ whole genome shotgun (WGS) entry which is preliminary data.</text>
</comment>
<dbReference type="EMBL" id="REGN01002500">
    <property type="protein sequence ID" value="RNA27747.1"/>
    <property type="molecule type" value="Genomic_DNA"/>
</dbReference>
<accession>A0A3M7RWQ7</accession>
<protein>
    <submittedName>
        <fullName evidence="2">Uncharacterized protein</fullName>
    </submittedName>
</protein>
<gene>
    <name evidence="2" type="ORF">BpHYR1_011825</name>
</gene>
<feature type="compositionally biased region" description="Basic and acidic residues" evidence="1">
    <location>
        <begin position="107"/>
        <end position="116"/>
    </location>
</feature>
<evidence type="ECO:0000256" key="1">
    <source>
        <dbReference type="SAM" id="MobiDB-lite"/>
    </source>
</evidence>
<sequence>MASTLHRAGFETSILCLRLMLKHGPQSDGFSKYPKTSDYILIFREFNELLEVFGYLLKPCDCDPCCSISPACMTNTQTIGMAELIYIILQSPDVSDRLQMKNNEMNNSEKRKERNKTNTNTWLNN</sequence>
<reference evidence="2 3" key="1">
    <citation type="journal article" date="2018" name="Sci. Rep.">
        <title>Genomic signatures of local adaptation to the degree of environmental predictability in rotifers.</title>
        <authorList>
            <person name="Franch-Gras L."/>
            <person name="Hahn C."/>
            <person name="Garcia-Roger E.M."/>
            <person name="Carmona M.J."/>
            <person name="Serra M."/>
            <person name="Gomez A."/>
        </authorList>
    </citation>
    <scope>NUCLEOTIDE SEQUENCE [LARGE SCALE GENOMIC DNA]</scope>
    <source>
        <strain evidence="2">HYR1</strain>
    </source>
</reference>
<proteinExistence type="predicted"/>
<dbReference type="AlphaFoldDB" id="A0A3M7RWQ7"/>
<feature type="region of interest" description="Disordered" evidence="1">
    <location>
        <begin position="100"/>
        <end position="125"/>
    </location>
</feature>